<accession>A0ACD5GYG0</accession>
<organism evidence="1 2">
    <name type="scientific">Desertifilum tharense IPPAS B-1220</name>
    <dbReference type="NCBI Taxonomy" id="1781255"/>
    <lineage>
        <taxon>Bacteria</taxon>
        <taxon>Bacillati</taxon>
        <taxon>Cyanobacteriota</taxon>
        <taxon>Cyanophyceae</taxon>
        <taxon>Desertifilales</taxon>
        <taxon>Desertifilaceae</taxon>
        <taxon>Desertifilum</taxon>
    </lineage>
</organism>
<reference evidence="1 2" key="1">
    <citation type="journal article" date="2016" name="Genome Announc.">
        <title>Draft Genome Sequence of the Thermotolerant Cyanobacterium Desertifilum sp. IPPAS B-1220.</title>
        <authorList>
            <person name="Mironov K.S."/>
            <person name="Sinetova M.A."/>
            <person name="Bolatkhan K."/>
            <person name="Zayadan B.K."/>
            <person name="Ustinova V.V."/>
            <person name="Kupriyanova E.V."/>
            <person name="Skrypnik A.N."/>
            <person name="Gogoleva N.E."/>
            <person name="Gogolev Y.V."/>
            <person name="Los D.A."/>
        </authorList>
    </citation>
    <scope>NUCLEOTIDE SEQUENCE [LARGE SCALE GENOMIC DNA]</scope>
    <source>
        <strain evidence="1 2">IPPAS B-1220</strain>
    </source>
</reference>
<name>A0ACD5GYG0_9CYAN</name>
<keyword evidence="2" id="KW-1185">Reference proteome</keyword>
<gene>
    <name evidence="1" type="ORF">BH720_009945</name>
</gene>
<dbReference type="Proteomes" id="UP000095472">
    <property type="component" value="Chromosome"/>
</dbReference>
<evidence type="ECO:0000313" key="1">
    <source>
        <dbReference type="EMBL" id="XPM65822.1"/>
    </source>
</evidence>
<evidence type="ECO:0000313" key="2">
    <source>
        <dbReference type="Proteomes" id="UP000095472"/>
    </source>
</evidence>
<dbReference type="EMBL" id="CP182909">
    <property type="protein sequence ID" value="XPM65822.1"/>
    <property type="molecule type" value="Genomic_DNA"/>
</dbReference>
<sequence>MEYQSRGRGSAPNFNPGEQATVFILESTGEYQTVSARTVTLGQQIDDRIEIRSGLQPGERFVRRSDRPLENGEYREIKHFVRTMISSPGVVWHGN</sequence>
<proteinExistence type="predicted"/>
<protein>
    <submittedName>
        <fullName evidence="1">Uncharacterized protein</fullName>
    </submittedName>
</protein>